<reference evidence="4 5" key="1">
    <citation type="submission" date="2024-01" db="EMBL/GenBank/DDBJ databases">
        <title>The genomes of 5 underutilized Papilionoideae crops provide insights into root nodulation and disease resistanc.</title>
        <authorList>
            <person name="Jiang F."/>
        </authorList>
    </citation>
    <scope>NUCLEOTIDE SEQUENCE [LARGE SCALE GENOMIC DNA]</scope>
    <source>
        <strain evidence="4">LVBAO_FW01</strain>
        <tissue evidence="4">Leaves</tissue>
    </source>
</reference>
<evidence type="ECO:0000256" key="3">
    <source>
        <dbReference type="SAM" id="MobiDB-lite"/>
    </source>
</evidence>
<dbReference type="Proteomes" id="UP001367508">
    <property type="component" value="Unassembled WGS sequence"/>
</dbReference>
<keyword evidence="5" id="KW-1185">Reference proteome</keyword>
<gene>
    <name evidence="4" type="ORF">VNO77_33956</name>
</gene>
<comment type="caution">
    <text evidence="4">The sequence shown here is derived from an EMBL/GenBank/DDBJ whole genome shotgun (WGS) entry which is preliminary data.</text>
</comment>
<evidence type="ECO:0000256" key="1">
    <source>
        <dbReference type="ARBA" id="ARBA00011021"/>
    </source>
</evidence>
<dbReference type="Pfam" id="PF17232">
    <property type="entry name" value="Pep1_7"/>
    <property type="match status" value="1"/>
</dbReference>
<dbReference type="PANTHER" id="PTHR35771">
    <property type="entry name" value="TRANSMEMBRANE PROTEIN-RELATED"/>
    <property type="match status" value="1"/>
</dbReference>
<dbReference type="EMBL" id="JAYMYQ010000008">
    <property type="protein sequence ID" value="KAK7315410.1"/>
    <property type="molecule type" value="Genomic_DNA"/>
</dbReference>
<accession>A0AAN9PWV3</accession>
<dbReference type="InterPro" id="IPR035176">
    <property type="entry name" value="PEP"/>
</dbReference>
<dbReference type="GO" id="GO:0045087">
    <property type="term" value="P:innate immune response"/>
    <property type="evidence" value="ECO:0007669"/>
    <property type="project" value="InterPro"/>
</dbReference>
<keyword evidence="2" id="KW-0611">Plant defense</keyword>
<proteinExistence type="inferred from homology"/>
<evidence type="ECO:0000313" key="5">
    <source>
        <dbReference type="Proteomes" id="UP001367508"/>
    </source>
</evidence>
<protein>
    <submittedName>
        <fullName evidence="4">Uncharacterized protein</fullName>
    </submittedName>
</protein>
<dbReference type="PANTHER" id="PTHR35771:SF2">
    <property type="entry name" value="ELICITOR PEPTIDE 6"/>
    <property type="match status" value="1"/>
</dbReference>
<evidence type="ECO:0000256" key="2">
    <source>
        <dbReference type="ARBA" id="ARBA00022821"/>
    </source>
</evidence>
<comment type="similarity">
    <text evidence="1">Belongs to the brassicaceae elicitor peptide family.</text>
</comment>
<sequence>MEETSPNKEEEVPQRKATFYFYHPCYFLEEALKPLFKCLGFESNTKEHNSSMVKLSSDSEEEENNASNNSHKIYQQVPSNEEESSHQECSTSQSFELTTSFIIRPFSRRSSLSKGSDPQTS</sequence>
<evidence type="ECO:0000313" key="4">
    <source>
        <dbReference type="EMBL" id="KAK7315410.1"/>
    </source>
</evidence>
<organism evidence="4 5">
    <name type="scientific">Canavalia gladiata</name>
    <name type="common">Sword bean</name>
    <name type="synonym">Dolichos gladiatus</name>
    <dbReference type="NCBI Taxonomy" id="3824"/>
    <lineage>
        <taxon>Eukaryota</taxon>
        <taxon>Viridiplantae</taxon>
        <taxon>Streptophyta</taxon>
        <taxon>Embryophyta</taxon>
        <taxon>Tracheophyta</taxon>
        <taxon>Spermatophyta</taxon>
        <taxon>Magnoliopsida</taxon>
        <taxon>eudicotyledons</taxon>
        <taxon>Gunneridae</taxon>
        <taxon>Pentapetalae</taxon>
        <taxon>rosids</taxon>
        <taxon>fabids</taxon>
        <taxon>Fabales</taxon>
        <taxon>Fabaceae</taxon>
        <taxon>Papilionoideae</taxon>
        <taxon>50 kb inversion clade</taxon>
        <taxon>NPAAA clade</taxon>
        <taxon>indigoferoid/millettioid clade</taxon>
        <taxon>Phaseoleae</taxon>
        <taxon>Canavalia</taxon>
    </lineage>
</organism>
<dbReference type="AlphaFoldDB" id="A0AAN9PWV3"/>
<name>A0AAN9PWV3_CANGL</name>
<feature type="region of interest" description="Disordered" evidence="3">
    <location>
        <begin position="46"/>
        <end position="94"/>
    </location>
</feature>